<feature type="transmembrane region" description="Helical" evidence="1">
    <location>
        <begin position="221"/>
        <end position="242"/>
    </location>
</feature>
<keyword evidence="3" id="KW-1185">Reference proteome</keyword>
<reference evidence="2" key="1">
    <citation type="journal article" date="2021" name="Nat. Commun.">
        <title>Genetic determinants of endophytism in the Arabidopsis root mycobiome.</title>
        <authorList>
            <person name="Mesny F."/>
            <person name="Miyauchi S."/>
            <person name="Thiergart T."/>
            <person name="Pickel B."/>
            <person name="Atanasova L."/>
            <person name="Karlsson M."/>
            <person name="Huettel B."/>
            <person name="Barry K.W."/>
            <person name="Haridas S."/>
            <person name="Chen C."/>
            <person name="Bauer D."/>
            <person name="Andreopoulos W."/>
            <person name="Pangilinan J."/>
            <person name="LaButti K."/>
            <person name="Riley R."/>
            <person name="Lipzen A."/>
            <person name="Clum A."/>
            <person name="Drula E."/>
            <person name="Henrissat B."/>
            <person name="Kohler A."/>
            <person name="Grigoriev I.V."/>
            <person name="Martin F.M."/>
            <person name="Hacquard S."/>
        </authorList>
    </citation>
    <scope>NUCLEOTIDE SEQUENCE</scope>
    <source>
        <strain evidence="2">MPI-CAGE-AT-0016</strain>
    </source>
</reference>
<keyword evidence="1" id="KW-1133">Transmembrane helix</keyword>
<dbReference type="OrthoDB" id="4582561at2759"/>
<evidence type="ECO:0000313" key="3">
    <source>
        <dbReference type="Proteomes" id="UP000813385"/>
    </source>
</evidence>
<gene>
    <name evidence="2" type="ORF">B0T11DRAFT_93115</name>
</gene>
<feature type="transmembrane region" description="Helical" evidence="1">
    <location>
        <begin position="186"/>
        <end position="209"/>
    </location>
</feature>
<dbReference type="AlphaFoldDB" id="A0A8K0TNE9"/>
<feature type="transmembrane region" description="Helical" evidence="1">
    <location>
        <begin position="111"/>
        <end position="131"/>
    </location>
</feature>
<organism evidence="2 3">
    <name type="scientific">Plectosphaerella cucumerina</name>
    <dbReference type="NCBI Taxonomy" id="40658"/>
    <lineage>
        <taxon>Eukaryota</taxon>
        <taxon>Fungi</taxon>
        <taxon>Dikarya</taxon>
        <taxon>Ascomycota</taxon>
        <taxon>Pezizomycotina</taxon>
        <taxon>Sordariomycetes</taxon>
        <taxon>Hypocreomycetidae</taxon>
        <taxon>Glomerellales</taxon>
        <taxon>Plectosphaerellaceae</taxon>
        <taxon>Plectosphaerella</taxon>
    </lineage>
</organism>
<dbReference type="EMBL" id="JAGPXD010000003">
    <property type="protein sequence ID" value="KAH7363351.1"/>
    <property type="molecule type" value="Genomic_DNA"/>
</dbReference>
<feature type="transmembrane region" description="Helical" evidence="1">
    <location>
        <begin position="152"/>
        <end position="180"/>
    </location>
</feature>
<keyword evidence="1" id="KW-0472">Membrane</keyword>
<comment type="caution">
    <text evidence="2">The sequence shown here is derived from an EMBL/GenBank/DDBJ whole genome shotgun (WGS) entry which is preliminary data.</text>
</comment>
<accession>A0A8K0TNE9</accession>
<protein>
    <submittedName>
        <fullName evidence="2">Uncharacterized protein</fullName>
    </submittedName>
</protein>
<feature type="transmembrane region" description="Helical" evidence="1">
    <location>
        <begin position="262"/>
        <end position="287"/>
    </location>
</feature>
<sequence length="462" mass="51608">MSDGAWPLANLTLADLDLTRDCRATGAALVAWPEEAQENVPYDALVDMVEASFEGGLDARHGDIINWYLDTNGSLNSMRGDLTAACFHEYCQALGWEGNSDLAGIGVLTAYSIQVGITSFFILASLFYSLVLKHPPRRMSIATMSDRPFFTALQSSLGIFWDTALLFALSVSIASIILTFTDRATYTQAFCALSAVLVTPPLIALWPFYVPACARPLPRRVALFVLCCVTFAMGVRHVLGHVYDDSAFEKRCYRFREERTAIVARMCVLSATAYLGLGVPAWLAYHWTMFRDWRVLRRATAWKHRHRYMGGVVVDGVFVIAVGVVPFAFMWWTLGVFVLLRQEIADLAGDSIEEGKWGFGQILALITWVPTALDFIVVWWSEYHFLRRGVDALTILQTREMAWTTGFLRAWASGTSLLLRTRGWSSRGRRGAEGRLMCRGRGRGLDMRVLATLGEVIHKVAC</sequence>
<feature type="transmembrane region" description="Helical" evidence="1">
    <location>
        <begin position="359"/>
        <end position="380"/>
    </location>
</feature>
<name>A0A8K0TNE9_9PEZI</name>
<evidence type="ECO:0000256" key="1">
    <source>
        <dbReference type="SAM" id="Phobius"/>
    </source>
</evidence>
<dbReference type="Proteomes" id="UP000813385">
    <property type="component" value="Unassembled WGS sequence"/>
</dbReference>
<evidence type="ECO:0000313" key="2">
    <source>
        <dbReference type="EMBL" id="KAH7363351.1"/>
    </source>
</evidence>
<keyword evidence="1" id="KW-0812">Transmembrane</keyword>
<proteinExistence type="predicted"/>
<feature type="transmembrane region" description="Helical" evidence="1">
    <location>
        <begin position="308"/>
        <end position="339"/>
    </location>
</feature>